<dbReference type="HOGENOM" id="CLU_085651_0_0_6"/>
<proteinExistence type="predicted"/>
<dbReference type="InterPro" id="IPR010319">
    <property type="entry name" value="Transglutaminase-like_Cys_pept"/>
</dbReference>
<evidence type="ECO:0000313" key="2">
    <source>
        <dbReference type="Proteomes" id="UP000000683"/>
    </source>
</evidence>
<reference evidence="1 2" key="1">
    <citation type="journal article" date="2011" name="J. Bacteriol.">
        <title>Complete genome sequence of the polycyclic aromatic hydrocarbon-degrading bacterium Alteromonas sp. strain SN2.</title>
        <authorList>
            <person name="Jin H.M."/>
            <person name="Jeong H."/>
            <person name="Moon E.J."/>
            <person name="Math R.K."/>
            <person name="Lee K."/>
            <person name="Kim H.J."/>
            <person name="Jeon C.O."/>
            <person name="Oh T.K."/>
            <person name="Kim J.F."/>
        </authorList>
    </citation>
    <scope>NUCLEOTIDE SEQUENCE [LARGE SCALE GENOMIC DNA]</scope>
    <source>
        <strain evidence="2">JCM 17741 / KACC 18427 / KCTC 11700BP / SN2</strain>
    </source>
</reference>
<sequence length="165" mass="19332">MKSIASSKTAWQKISYVNQWVNNSAKQGTDYSIWGQEDYWATPYETIAKGAADCEDYAMTKYFLLVDLGIPKERLYLSHVSYIDQEAPHMVLIYQSIEDNGFYVLDNIVEKITASNLRTDLTYKYSFNEIGIWIGRPINFIRNEKSTPHQLLRWQDTLNKWKLEN</sequence>
<accession>F5ZD28</accession>
<dbReference type="EMBL" id="CP002339">
    <property type="protein sequence ID" value="AEF03790.1"/>
    <property type="molecule type" value="Genomic_DNA"/>
</dbReference>
<dbReference type="Gene3D" id="3.10.620.30">
    <property type="match status" value="1"/>
</dbReference>
<dbReference type="Proteomes" id="UP000000683">
    <property type="component" value="Chromosome"/>
</dbReference>
<dbReference type="PANTHER" id="PTHR39327">
    <property type="match status" value="1"/>
</dbReference>
<evidence type="ECO:0000313" key="1">
    <source>
        <dbReference type="EMBL" id="AEF03790.1"/>
    </source>
</evidence>
<dbReference type="AlphaFoldDB" id="F5ZD28"/>
<keyword evidence="2" id="KW-1185">Reference proteome</keyword>
<dbReference type="PANTHER" id="PTHR39327:SF1">
    <property type="entry name" value="BLR5470 PROTEIN"/>
    <property type="match status" value="1"/>
</dbReference>
<dbReference type="InterPro" id="IPR038765">
    <property type="entry name" value="Papain-like_cys_pep_sf"/>
</dbReference>
<dbReference type="KEGG" id="alt:ambt_11345"/>
<dbReference type="Pfam" id="PF06035">
    <property type="entry name" value="Peptidase_C93"/>
    <property type="match status" value="1"/>
</dbReference>
<dbReference type="eggNOG" id="COG3672">
    <property type="taxonomic scope" value="Bacteria"/>
</dbReference>
<name>F5ZD28_ALTNA</name>
<organism evidence="1 2">
    <name type="scientific">Alteromonas naphthalenivorans</name>
    <dbReference type="NCBI Taxonomy" id="715451"/>
    <lineage>
        <taxon>Bacteria</taxon>
        <taxon>Pseudomonadati</taxon>
        <taxon>Pseudomonadota</taxon>
        <taxon>Gammaproteobacteria</taxon>
        <taxon>Alteromonadales</taxon>
        <taxon>Alteromonadaceae</taxon>
        <taxon>Alteromonas/Salinimonas group</taxon>
        <taxon>Alteromonas</taxon>
    </lineage>
</organism>
<dbReference type="SUPFAM" id="SSF54001">
    <property type="entry name" value="Cysteine proteinases"/>
    <property type="match status" value="1"/>
</dbReference>
<gene>
    <name evidence="1" type="ordered locus">ambt_11345</name>
</gene>
<protein>
    <submittedName>
        <fullName evidence="1">Transglutaminase family protein cysteine peptidase BTLCP</fullName>
    </submittedName>
</protein>